<reference evidence="8 9" key="1">
    <citation type="journal article" date="2019" name="Nat. Ecol. Evol.">
        <title>Megaphylogeny resolves global patterns of mushroom evolution.</title>
        <authorList>
            <person name="Varga T."/>
            <person name="Krizsan K."/>
            <person name="Foldi C."/>
            <person name="Dima B."/>
            <person name="Sanchez-Garcia M."/>
            <person name="Sanchez-Ramirez S."/>
            <person name="Szollosi G.J."/>
            <person name="Szarkandi J.G."/>
            <person name="Papp V."/>
            <person name="Albert L."/>
            <person name="Andreopoulos W."/>
            <person name="Angelini C."/>
            <person name="Antonin V."/>
            <person name="Barry K.W."/>
            <person name="Bougher N.L."/>
            <person name="Buchanan P."/>
            <person name="Buyck B."/>
            <person name="Bense V."/>
            <person name="Catcheside P."/>
            <person name="Chovatia M."/>
            <person name="Cooper J."/>
            <person name="Damon W."/>
            <person name="Desjardin D."/>
            <person name="Finy P."/>
            <person name="Geml J."/>
            <person name="Haridas S."/>
            <person name="Hughes K."/>
            <person name="Justo A."/>
            <person name="Karasinski D."/>
            <person name="Kautmanova I."/>
            <person name="Kiss B."/>
            <person name="Kocsube S."/>
            <person name="Kotiranta H."/>
            <person name="LaButti K.M."/>
            <person name="Lechner B.E."/>
            <person name="Liimatainen K."/>
            <person name="Lipzen A."/>
            <person name="Lukacs Z."/>
            <person name="Mihaltcheva S."/>
            <person name="Morgado L.N."/>
            <person name="Niskanen T."/>
            <person name="Noordeloos M.E."/>
            <person name="Ohm R.A."/>
            <person name="Ortiz-Santana B."/>
            <person name="Ovrebo C."/>
            <person name="Racz N."/>
            <person name="Riley R."/>
            <person name="Savchenko A."/>
            <person name="Shiryaev A."/>
            <person name="Soop K."/>
            <person name="Spirin V."/>
            <person name="Szebenyi C."/>
            <person name="Tomsovsky M."/>
            <person name="Tulloss R.E."/>
            <person name="Uehling J."/>
            <person name="Grigoriev I.V."/>
            <person name="Vagvolgyi C."/>
            <person name="Papp T."/>
            <person name="Martin F.M."/>
            <person name="Miettinen O."/>
            <person name="Hibbett D.S."/>
            <person name="Nagy L.G."/>
        </authorList>
    </citation>
    <scope>NUCLEOTIDE SEQUENCE [LARGE SCALE GENOMIC DNA]</scope>
    <source>
        <strain evidence="8 9">CBS 121175</strain>
    </source>
</reference>
<evidence type="ECO:0000313" key="8">
    <source>
        <dbReference type="EMBL" id="TFK18772.1"/>
    </source>
</evidence>
<keyword evidence="5" id="KW-0503">Monooxygenase</keyword>
<dbReference type="Gene3D" id="3.50.50.60">
    <property type="entry name" value="FAD/NAD(P)-binding domain"/>
    <property type="match status" value="1"/>
</dbReference>
<keyword evidence="6" id="KW-0472">Membrane</keyword>
<gene>
    <name evidence="8" type="ORF">FA15DRAFT_627630</name>
</gene>
<dbReference type="InterPro" id="IPR002938">
    <property type="entry name" value="FAD-bd"/>
</dbReference>
<evidence type="ECO:0000256" key="4">
    <source>
        <dbReference type="ARBA" id="ARBA00023002"/>
    </source>
</evidence>
<keyword evidence="6" id="KW-0812">Transmembrane</keyword>
<dbReference type="AlphaFoldDB" id="A0A5C3KFL5"/>
<keyword evidence="9" id="KW-1185">Reference proteome</keyword>
<evidence type="ECO:0000256" key="1">
    <source>
        <dbReference type="ARBA" id="ARBA00007992"/>
    </source>
</evidence>
<dbReference type="InterPro" id="IPR050493">
    <property type="entry name" value="FAD-dep_Monooxygenase_BioMet"/>
</dbReference>
<dbReference type="EMBL" id="ML210379">
    <property type="protein sequence ID" value="TFK18772.1"/>
    <property type="molecule type" value="Genomic_DNA"/>
</dbReference>
<evidence type="ECO:0000256" key="2">
    <source>
        <dbReference type="ARBA" id="ARBA00022630"/>
    </source>
</evidence>
<dbReference type="PANTHER" id="PTHR13789">
    <property type="entry name" value="MONOOXYGENASE"/>
    <property type="match status" value="1"/>
</dbReference>
<dbReference type="STRING" id="230819.A0A5C3KFL5"/>
<dbReference type="PROSITE" id="PS51257">
    <property type="entry name" value="PROKAR_LIPOPROTEIN"/>
    <property type="match status" value="1"/>
</dbReference>
<evidence type="ECO:0000256" key="3">
    <source>
        <dbReference type="ARBA" id="ARBA00022827"/>
    </source>
</evidence>
<dbReference type="PRINTS" id="PR00420">
    <property type="entry name" value="RNGMNOXGNASE"/>
</dbReference>
<proteinExistence type="inferred from homology"/>
<keyword evidence="3" id="KW-0274">FAD</keyword>
<dbReference type="OrthoDB" id="420606at2759"/>
<keyword evidence="2" id="KW-0285">Flavoprotein</keyword>
<dbReference type="Pfam" id="PF01494">
    <property type="entry name" value="FAD_binding_3"/>
    <property type="match status" value="1"/>
</dbReference>
<name>A0A5C3KFL5_COPMA</name>
<accession>A0A5C3KFL5</accession>
<comment type="similarity">
    <text evidence="1">Belongs to the paxM FAD-dependent monooxygenase family.</text>
</comment>
<dbReference type="PANTHER" id="PTHR13789:SF306">
    <property type="entry name" value="HYDROXYLASE, PUTATIVE-RELATED"/>
    <property type="match status" value="1"/>
</dbReference>
<evidence type="ECO:0000313" key="9">
    <source>
        <dbReference type="Proteomes" id="UP000307440"/>
    </source>
</evidence>
<evidence type="ECO:0000256" key="6">
    <source>
        <dbReference type="SAM" id="Phobius"/>
    </source>
</evidence>
<feature type="transmembrane region" description="Helical" evidence="6">
    <location>
        <begin position="12"/>
        <end position="36"/>
    </location>
</feature>
<dbReference type="GO" id="GO:0004497">
    <property type="term" value="F:monooxygenase activity"/>
    <property type="evidence" value="ECO:0007669"/>
    <property type="project" value="UniProtKB-KW"/>
</dbReference>
<evidence type="ECO:0000259" key="7">
    <source>
        <dbReference type="Pfam" id="PF01494"/>
    </source>
</evidence>
<protein>
    <submittedName>
        <fullName evidence="8">FAD/NAD(P)-binding domain-containing protein</fullName>
    </submittedName>
</protein>
<evidence type="ECO:0000256" key="5">
    <source>
        <dbReference type="ARBA" id="ARBA00023033"/>
    </source>
</evidence>
<organism evidence="8 9">
    <name type="scientific">Coprinopsis marcescibilis</name>
    <name type="common">Agaric fungus</name>
    <name type="synonym">Psathyrella marcescibilis</name>
    <dbReference type="NCBI Taxonomy" id="230819"/>
    <lineage>
        <taxon>Eukaryota</taxon>
        <taxon>Fungi</taxon>
        <taxon>Dikarya</taxon>
        <taxon>Basidiomycota</taxon>
        <taxon>Agaricomycotina</taxon>
        <taxon>Agaricomycetes</taxon>
        <taxon>Agaricomycetidae</taxon>
        <taxon>Agaricales</taxon>
        <taxon>Agaricineae</taxon>
        <taxon>Psathyrellaceae</taxon>
        <taxon>Coprinopsis</taxon>
    </lineage>
</organism>
<sequence>MTYTPKVTPSKTTAALAIEFVIVGGGISGLACAVALRRVGHRVTVLEKHSNINQAIGGCRLAPNLSKILFHWGLEQDVKRIGMNSKGIDFLVLETGEKLGYHTWDEEVIKETRGEFIFSHHSDLRKLLYDTALDCGAKVRLGAAVTEVDPENRQVTLSTGEIIRADVIVGADGVNGVCRMLMVEEDEVPEHRNNLYSTVVPSHVILDDPAFDRQGSERTKMMFSWFGNGKSVLAYPVGGSEEFAIMVYCPVDGNEATWEDKAPLAGLQKILMDAEPRVQKIAKAAAAPACVPVSRYPEPEDWVHDSGRLVLIGEAVHPLPPGCIQEAAMTVEDGAVLAKLFSHLRTEDQIESFLYAFQDLRKPRCDGVLTKELGDVGFMTLPPGDYQEGRDASFRLKRDAGVGVLESLDKTEDELPQWAEIKDLFGYDAEDEADDWWVEWGLLRERARGTDVSQGFVQHAMVMVNDELEHTYQKQ</sequence>
<keyword evidence="4" id="KW-0560">Oxidoreductase</keyword>
<dbReference type="InterPro" id="IPR036188">
    <property type="entry name" value="FAD/NAD-bd_sf"/>
</dbReference>
<feature type="domain" description="FAD-binding" evidence="7">
    <location>
        <begin position="20"/>
        <end position="369"/>
    </location>
</feature>
<dbReference type="GO" id="GO:0071949">
    <property type="term" value="F:FAD binding"/>
    <property type="evidence" value="ECO:0007669"/>
    <property type="project" value="InterPro"/>
</dbReference>
<dbReference type="Proteomes" id="UP000307440">
    <property type="component" value="Unassembled WGS sequence"/>
</dbReference>
<keyword evidence="6" id="KW-1133">Transmembrane helix</keyword>
<dbReference type="SUPFAM" id="SSF51905">
    <property type="entry name" value="FAD/NAD(P)-binding domain"/>
    <property type="match status" value="1"/>
</dbReference>